<evidence type="ECO:0000256" key="1">
    <source>
        <dbReference type="SAM" id="Phobius"/>
    </source>
</evidence>
<feature type="transmembrane region" description="Helical" evidence="1">
    <location>
        <begin position="67"/>
        <end position="88"/>
    </location>
</feature>
<feature type="transmembrane region" description="Helical" evidence="1">
    <location>
        <begin position="26"/>
        <end position="47"/>
    </location>
</feature>
<gene>
    <name evidence="2" type="ORF">AOG27_15250</name>
</gene>
<name>A0A0P7DYJ2_9GAMM</name>
<comment type="caution">
    <text evidence="2">The sequence shown here is derived from an EMBL/GenBank/DDBJ whole genome shotgun (WGS) entry which is preliminary data.</text>
</comment>
<dbReference type="AlphaFoldDB" id="A0A0P7DYJ2"/>
<dbReference type="OrthoDB" id="6316284at2"/>
<dbReference type="Proteomes" id="UP000050378">
    <property type="component" value="Unassembled WGS sequence"/>
</dbReference>
<organism evidence="2 3">
    <name type="scientific">Pseudoalteromonas lipolytica</name>
    <dbReference type="NCBI Taxonomy" id="570156"/>
    <lineage>
        <taxon>Bacteria</taxon>
        <taxon>Pseudomonadati</taxon>
        <taxon>Pseudomonadota</taxon>
        <taxon>Gammaproteobacteria</taxon>
        <taxon>Alteromonadales</taxon>
        <taxon>Pseudoalteromonadaceae</taxon>
        <taxon>Pseudoalteromonas</taxon>
    </lineage>
</organism>
<keyword evidence="1" id="KW-1133">Transmembrane helix</keyword>
<keyword evidence="1" id="KW-0472">Membrane</keyword>
<keyword evidence="1" id="KW-0812">Transmembrane</keyword>
<reference evidence="2 3" key="1">
    <citation type="submission" date="2015-09" db="EMBL/GenBank/DDBJ databases">
        <title>Draft Genome Sequence of Pseudoalteromonas lipolytica UCD-48B.</title>
        <authorList>
            <person name="Krusor M."/>
            <person name="Coil D.A."/>
            <person name="Lang J.M."/>
            <person name="Eisen J.A."/>
            <person name="Alexiev A."/>
        </authorList>
    </citation>
    <scope>NUCLEOTIDE SEQUENCE [LARGE SCALE GENOMIC DNA]</scope>
    <source>
        <strain evidence="2 3">UCD-48B</strain>
    </source>
</reference>
<dbReference type="RefSeq" id="WP_054553868.1">
    <property type="nucleotide sequence ID" value="NZ_LJTC01000010.1"/>
</dbReference>
<sequence length="209" mass="24662">MLKKFWDWILDSIRIDEDIALHEIRIFWIVVLVPFGFIFWLFFSLTQDLILDGLYNPHVSSESLASFINYYAFPITLLTIPVTLAVMINRFHSSKQKAKSNRLVEQNNMANNFYNHYKYFIEHCEAINARFASREITVKPEVLYKKMFPHSSINKNVNEVDISIIDEAFKSYVSNFYNFIKHEKNVGLNGVFTEMNEYSEPTEGLKLFF</sequence>
<dbReference type="EMBL" id="LJTC01000010">
    <property type="protein sequence ID" value="KPM82662.1"/>
    <property type="molecule type" value="Genomic_DNA"/>
</dbReference>
<evidence type="ECO:0000313" key="2">
    <source>
        <dbReference type="EMBL" id="KPM82662.1"/>
    </source>
</evidence>
<protein>
    <submittedName>
        <fullName evidence="2">Uncharacterized protein</fullName>
    </submittedName>
</protein>
<dbReference type="PATRIC" id="fig|570156.3.peg.4141"/>
<proteinExistence type="predicted"/>
<accession>A0A0P7DYJ2</accession>
<evidence type="ECO:0000313" key="3">
    <source>
        <dbReference type="Proteomes" id="UP000050378"/>
    </source>
</evidence>